<organism evidence="6">
    <name type="scientific">Echinococcus granulosus</name>
    <name type="common">Hydatid tapeworm</name>
    <dbReference type="NCBI Taxonomy" id="6210"/>
    <lineage>
        <taxon>Eukaryota</taxon>
        <taxon>Metazoa</taxon>
        <taxon>Spiralia</taxon>
        <taxon>Lophotrochozoa</taxon>
        <taxon>Platyhelminthes</taxon>
        <taxon>Cestoda</taxon>
        <taxon>Eucestoda</taxon>
        <taxon>Cyclophyllidea</taxon>
        <taxon>Taeniidae</taxon>
        <taxon>Echinococcus</taxon>
        <taxon>Echinococcus granulosus group</taxon>
    </lineage>
</organism>
<dbReference type="PANTHER" id="PTHR17695">
    <property type="entry name" value="SMALL SUBUNIT PROCESSOME COMPONENT 20 HOMOLOG"/>
    <property type="match status" value="1"/>
</dbReference>
<evidence type="ECO:0000259" key="5">
    <source>
        <dbReference type="Pfam" id="PF20416"/>
    </source>
</evidence>
<evidence type="ECO:0000313" key="8">
    <source>
        <dbReference type="WBParaSite" id="EgrG_000184400"/>
    </source>
</evidence>
<gene>
    <name evidence="8" type="primary">EGR_04866</name>
    <name evidence="6" type="ORF">EgrG_000184400</name>
</gene>
<protein>
    <submittedName>
        <fullName evidence="6 8">Small subunit processome component 20</fullName>
    </submittedName>
</protein>
<evidence type="ECO:0000256" key="2">
    <source>
        <dbReference type="SAM" id="Coils"/>
    </source>
</evidence>
<feature type="region of interest" description="Disordered" evidence="3">
    <location>
        <begin position="1159"/>
        <end position="1180"/>
    </location>
</feature>
<sequence length="2994" mass="330578">MLFDVIFSDFSFPLCSHYRNGSKRIYCSSSTRSMSKTNPQIEKFSWTPSSLEVAEFFRSSLISSLQILAASKIQPEALYTICQLAFSQFDKVCPSHVQTLISCCCELINLMQSKRFLHRYEIALEGHLLAALAKHPLVPLAELIVKFVGLVSSHFNSSRLMRKVLIASKFTESQQISLMLPIIRHEFFEKDFLQILADVLLQRNTDTLIDNCTLEFLAHLILVRQPPPSLTSSLSISRPPSSTICLSLASGFHSSEVLQKVVRWIIQPINDSCAAIERKLCAALCLPHLSPVSADDTLAQLSEEIKSSFDRLKQMQPEVLEFMDWAAYLLASYEAWFSFSATMSTKPIVFVDEGYLLKTALAVKERNVDLCVILLRILDLASQRLELSSVSIEELLPLLLSFSHQLRLHTLRVIRSLLMVVSPKDNTGKDMSNVLSAVERCLSAETTKQTPAALREFLLLILHMHCGRSTIFGSPLAAEISLYHLLGLLHVNLTSAWDGLTAAVASYANPIFYFEAADSAVQPDVQRQKRSSNKSRARSRSPLIRETAEAETEEPKSSEVHEQWRIQCRDLFWRVMVDLLKRPVSGKQSTTPCTSVPQFIFDGLSVRQAYTSLLTVVPDNDVITASDHINDLAPVAFAPRRAEDWKSYRLNLWRCITPRGVGRYARTLIPLFLSFVSGEFYAMPSQSNERVLTCALSLFASMPNLQSVYKHEELGAVLLRLLTNKRPSVQQAAFTCWMSLAPSGLRPYKEQFEKILNLHTFRDAVRVFKIDTSVVSEHRSAVARVLIRILYGRLHLSKENLASAVFTNLAGCSEEELALLLSLIIDSFFSALAIYDPPSDLSFAEINARSEPNWSRLQAICNVVNQLLSYMGHRLGGIKPPSEDQAEAKVTNASLHLPSLFKIAILMISTASNKEKKELGREQHQPHPKQVKVVCKTGINLLLHLSSAPGIDLGTFWTAERVACVQTEVLATHPLTSSAVASPGHLALKLALVWSQSGSEDFVGALFTPDLINAIVQLLQHKNLSTPVARVIVEVVTNLIFSQDIQEVGRRLLRPFHAGLIEYLYNRFLTLRSLSSSQARKALTSTASEWLQREFKLLGYLTVPPVAESDSEEAAAVLPPKQASRLLTGLVPFLIKALSRPPSHFGGGNSLFSGAAHRERKSKSSSGIDPTISLPRPRPDSEAAAIAKEITEAEVLRVLCRFMEITAHVDLHLGKVLELFSTVDSRISRALLCSAAGVAAARIAQSLSASSLPTQLLACLADVYIVKQGMASQLPISLFNALRCIRSQHVDPSSISPGSAFEKNVLYKLLCMLNSWSTSHLEMVDSVQRESALNALLGLCDLPLEKFASQHRLHYFIHLAGVHSALYTLQTSEIQLRDLSLDYILRLAGVLSEGIRSVNDAVKKAYAQLTKRLIIQALWPGLIRNLKQAMGPRRIHFLRLLTGLVKSFGSSHAFFAPLALLADSSTSDQQPVCFFVNIQSGTSARQLFAIRRLALFLSNPLTIASKKAIASCTADNSTEGSFVIPLSHLRGVFLPILLFFLRQEMMAELSGAGSLGQESRQLVSACLNAVRALASRLVWIPYRELLSSALSNLDQESTIVLKYTLAILDGYQPCEEAVDFMLTVVGRLQNYIIPPAHKTEAQSKSFTYLRTNAVVALVTLLRRLPRGQLESRLPTLILRVVDLLRPAKKLPSHARLEAVQALSKVAIMVGSGPALDSIFSTIARELSRGYMAMTIRLAALHRIFFDFTAAIDRGEVGVAANLDNVCHTLLRLYLDEVAGQLGEEIDSRREAFHKGSTTDANSRTSSIASSVDLPEARGGPKAPDGLPALLRFCSPTMLGRVFKDLRTAAALIASGKIISNESLQRGGEQSDAIKSDDKLTGQLRFRKRSMARLQAVFNRIPTRYGILHPKMPTGVSTLFQIALTLIAPIEIESEDRSQPMVKRGVAALYRPGWSKSSTRPLEKRPDYLAIPAEPKLASQNPHATQTDQAHVNMLSACGLHTIIGLVRQGILLPTTRPEDAAILSDSIPAVLATLATSKSLAVLAGAVRCVKIFLHLQLERFETALPEVSRSLFNLVDKHAGLLNSRITEKDSAAQSFAHGLYATLAALIQHQTKYTLSNAQLATLFSTIETEVVRDAATSPVLSLLAAFLTRRLRDPLANSDEDDNSRFVSFHPEEDPTLTKTTNKILTDGLVVSKVTDNDFSFAGAGGGQRLSNLMLRLQRLAITSSNETMRRDCRRCLLAFLLNYPHQRRFVVGFINFLLRQLEHSRELGRASVAALLCTIVAELPQASLVQGGLDETLLLAVGAAIERETSVSIRLSLYGLVRLLFTRIPEEKALSHFQEYFLAFLRAPVESRASARLLGLQMVAVVLDAQECLSVATHRKTLITILGKDIFAESRKQLISLRATHTHLFKDVTSASEHNEDNDLIPTQPADKEENEEDEDGWLTATDVDNDVEVPSVPNHTYEDEDEEQDSDMEVTSNGAASDQKEDEEGEAEDTDVDAEPSKPEKISAEAVKIVESCINASTMDETPERTIMPSKSAPDVQFALVCCGLEQGLRLADRLLSDVDASVVSSSLCVPIWNALLKVKRKKRSQRETKFATLLQTSRTDEEGDVASHSLLLAPSPSVREWVSRLVNRLLRVELDNVCNGRGEVTTPLHFVSSFFTNSKDVSLRLIRILNDSLRQLEVDSSTGQMSEEYSNMLLSNLIYLGQFLNALGETKQVLKIFKTANRLSLDELNNRRSAFSQRIMALKLTVGLLLKLPRPTATEIANLIAKQKSRREEEEEVEDAESTCAGKSGVGVTYLRSALRLLARESKQRNRLAFLATSSIALPGDVESSEGAAISRRMAGRLGRVDSARARSRRRRAQARMRRALLSGELTAQEAAQRLANVSVVEMSAADHLIGLIESTDTRLAKELLRDAGGSKVAGGMSTLYSWSTSSLVRKREACATRKAVRSAVGVAIDVPHNNLNGKTKQSMEVDTPPPKKRAKKMRL</sequence>
<reference evidence="6 7" key="1">
    <citation type="journal article" date="2013" name="Nature">
        <title>The genomes of four tapeworm species reveal adaptations to parasitism.</title>
        <authorList>
            <person name="Tsai I.J."/>
            <person name="Zarowiecki M."/>
            <person name="Holroyd N."/>
            <person name="Garciarrubio A."/>
            <person name="Sanchez-Flores A."/>
            <person name="Brooks K.L."/>
            <person name="Tracey A."/>
            <person name="Bobes R.J."/>
            <person name="Fragoso G."/>
            <person name="Sciutto E."/>
            <person name="Aslett M."/>
            <person name="Beasley H."/>
            <person name="Bennett H.M."/>
            <person name="Cai J."/>
            <person name="Camicia F."/>
            <person name="Clark R."/>
            <person name="Cucher M."/>
            <person name="De Silva N."/>
            <person name="Day T.A."/>
            <person name="Deplazes P."/>
            <person name="Estrada K."/>
            <person name="Fernandez C."/>
            <person name="Holland P.W."/>
            <person name="Hou J."/>
            <person name="Hu S."/>
            <person name="Huckvale T."/>
            <person name="Hung S.S."/>
            <person name="Kamenetzky L."/>
            <person name="Keane J.A."/>
            <person name="Kiss F."/>
            <person name="Koziol U."/>
            <person name="Lambert O."/>
            <person name="Liu K."/>
            <person name="Luo X."/>
            <person name="Luo Y."/>
            <person name="Macchiaroli N."/>
            <person name="Nichol S."/>
            <person name="Paps J."/>
            <person name="Parkinson J."/>
            <person name="Pouchkina-Stantcheva N."/>
            <person name="Riddiford N."/>
            <person name="Rosenzvit M."/>
            <person name="Salinas G."/>
            <person name="Wasmuth J.D."/>
            <person name="Zamanian M."/>
            <person name="Zheng Y."/>
            <person name="Cai X."/>
            <person name="Soberon X."/>
            <person name="Olson P.D."/>
            <person name="Laclette J.P."/>
            <person name="Brehm K."/>
            <person name="Berriman M."/>
            <person name="Garciarrubio A."/>
            <person name="Bobes R.J."/>
            <person name="Fragoso G."/>
            <person name="Sanchez-Flores A."/>
            <person name="Estrada K."/>
            <person name="Cevallos M.A."/>
            <person name="Morett E."/>
            <person name="Gonzalez V."/>
            <person name="Portillo T."/>
            <person name="Ochoa-Leyva A."/>
            <person name="Jose M.V."/>
            <person name="Sciutto E."/>
            <person name="Landa A."/>
            <person name="Jimenez L."/>
            <person name="Valdes V."/>
            <person name="Carrero J.C."/>
            <person name="Larralde C."/>
            <person name="Morales-Montor J."/>
            <person name="Limon-Lason J."/>
            <person name="Soberon X."/>
            <person name="Laclette J.P."/>
        </authorList>
    </citation>
    <scope>NUCLEOTIDE SEQUENCE [LARGE SCALE GENOMIC DNA]</scope>
</reference>
<dbReference type="EMBL" id="LK028583">
    <property type="protein sequence ID" value="CDS21430.1"/>
    <property type="molecule type" value="Genomic_DNA"/>
</dbReference>
<dbReference type="GO" id="GO:0032040">
    <property type="term" value="C:small-subunit processome"/>
    <property type="evidence" value="ECO:0007669"/>
    <property type="project" value="TreeGrafter"/>
</dbReference>
<feature type="region of interest" description="Disordered" evidence="3">
    <location>
        <begin position="2416"/>
        <end position="2508"/>
    </location>
</feature>
<feature type="compositionally biased region" description="Polar residues" evidence="3">
    <location>
        <begin position="1795"/>
        <end position="1809"/>
    </location>
</feature>
<feature type="coiled-coil region" evidence="2">
    <location>
        <begin position="2735"/>
        <end position="2793"/>
    </location>
</feature>
<feature type="compositionally biased region" description="Acidic residues" evidence="3">
    <location>
        <begin position="2489"/>
        <end position="2503"/>
    </location>
</feature>
<keyword evidence="2" id="KW-0175">Coiled coil</keyword>
<dbReference type="InterPro" id="IPR052575">
    <property type="entry name" value="SSU_processome_comp_20"/>
</dbReference>
<evidence type="ECO:0000256" key="3">
    <source>
        <dbReference type="SAM" id="MobiDB-lite"/>
    </source>
</evidence>
<feature type="region of interest" description="Disordered" evidence="3">
    <location>
        <begin position="2966"/>
        <end position="2994"/>
    </location>
</feature>
<proteinExistence type="predicted"/>
<dbReference type="PANTHER" id="PTHR17695:SF11">
    <property type="entry name" value="SMALL SUBUNIT PROCESSOME COMPONENT 20 HOMOLOG"/>
    <property type="match status" value="1"/>
</dbReference>
<dbReference type="Proteomes" id="UP000492820">
    <property type="component" value="Unassembled WGS sequence"/>
</dbReference>
<accession>A0A068WUY7</accession>
<evidence type="ECO:0000256" key="1">
    <source>
        <dbReference type="PROSITE-ProRule" id="PRU00259"/>
    </source>
</evidence>
<feature type="domain" description="U3 small nucleolar RNA-associated protein 20" evidence="5">
    <location>
        <begin position="1644"/>
        <end position="1789"/>
    </location>
</feature>
<feature type="compositionally biased region" description="Basic residues" evidence="3">
    <location>
        <begin position="2985"/>
        <end position="2994"/>
    </location>
</feature>
<feature type="region of interest" description="Disordered" evidence="3">
    <location>
        <begin position="524"/>
        <end position="559"/>
    </location>
</feature>
<feature type="compositionally biased region" description="Acidic residues" evidence="3">
    <location>
        <begin position="2467"/>
        <end position="2477"/>
    </location>
</feature>
<dbReference type="InterPro" id="IPR016024">
    <property type="entry name" value="ARM-type_fold"/>
</dbReference>
<dbReference type="PROSITE" id="PS50176">
    <property type="entry name" value="ARM_REPEAT"/>
    <property type="match status" value="1"/>
</dbReference>
<dbReference type="InterPro" id="IPR000225">
    <property type="entry name" value="Armadillo"/>
</dbReference>
<reference evidence="8" key="3">
    <citation type="submission" date="2020-10" db="UniProtKB">
        <authorList>
            <consortium name="WormBaseParasite"/>
        </authorList>
    </citation>
    <scope>IDENTIFICATION</scope>
</reference>
<dbReference type="Pfam" id="PF20416">
    <property type="entry name" value="UTP20"/>
    <property type="match status" value="1"/>
</dbReference>
<dbReference type="SUPFAM" id="SSF48371">
    <property type="entry name" value="ARM repeat"/>
    <property type="match status" value="1"/>
</dbReference>
<dbReference type="InterPro" id="IPR046523">
    <property type="entry name" value="UTP20_dom"/>
</dbReference>
<evidence type="ECO:0000259" key="4">
    <source>
        <dbReference type="Pfam" id="PF07539"/>
    </source>
</evidence>
<evidence type="ECO:0000313" key="7">
    <source>
        <dbReference type="Proteomes" id="UP000492820"/>
    </source>
</evidence>
<dbReference type="OrthoDB" id="360653at2759"/>
<dbReference type="GO" id="GO:0030686">
    <property type="term" value="C:90S preribosome"/>
    <property type="evidence" value="ECO:0007669"/>
    <property type="project" value="TreeGrafter"/>
</dbReference>
<feature type="repeat" description="ARM" evidence="1">
    <location>
        <begin position="1010"/>
        <end position="1039"/>
    </location>
</feature>
<feature type="domain" description="U3 small nucleolar RNA-associated protein 20 N-terminal" evidence="4">
    <location>
        <begin position="692"/>
        <end position="1101"/>
    </location>
</feature>
<dbReference type="WBParaSite" id="EgrG_000184400">
    <property type="protein sequence ID" value="EgrG_000184400"/>
    <property type="gene ID" value="EgrG_000184400"/>
</dbReference>
<feature type="compositionally biased region" description="Polar residues" evidence="3">
    <location>
        <begin position="2968"/>
        <end position="2979"/>
    </location>
</feature>
<dbReference type="Pfam" id="PF07539">
    <property type="entry name" value="UTP20_N"/>
    <property type="match status" value="1"/>
</dbReference>
<feature type="region of interest" description="Disordered" evidence="3">
    <location>
        <begin position="1793"/>
        <end position="1820"/>
    </location>
</feature>
<name>A0A068WUY7_ECHGR</name>
<evidence type="ECO:0000313" key="6">
    <source>
        <dbReference type="EMBL" id="CDS21430.1"/>
    </source>
</evidence>
<reference evidence="6" key="2">
    <citation type="submission" date="2014-06" db="EMBL/GenBank/DDBJ databases">
        <authorList>
            <person name="Aslett M."/>
        </authorList>
    </citation>
    <scope>NUCLEOTIDE SEQUENCE</scope>
</reference>
<feature type="compositionally biased region" description="Basic residues" evidence="3">
    <location>
        <begin position="528"/>
        <end position="539"/>
    </location>
</feature>
<dbReference type="InterPro" id="IPR011430">
    <property type="entry name" value="UTP20_N"/>
</dbReference>